<dbReference type="Proteomes" id="UP000287296">
    <property type="component" value="Unassembled WGS sequence"/>
</dbReference>
<protein>
    <submittedName>
        <fullName evidence="3">Uncharacterized protein</fullName>
    </submittedName>
</protein>
<feature type="transmembrane region" description="Helical" evidence="1">
    <location>
        <begin position="68"/>
        <end position="91"/>
    </location>
</feature>
<proteinExistence type="predicted"/>
<feature type="transmembrane region" description="Helical" evidence="1">
    <location>
        <begin position="38"/>
        <end position="56"/>
    </location>
</feature>
<dbReference type="EMBL" id="BORJ01000001">
    <property type="protein sequence ID" value="GIN94753.1"/>
    <property type="molecule type" value="Genomic_DNA"/>
</dbReference>
<gene>
    <name evidence="3" type="ORF">D5F11_004975</name>
    <name evidence="2" type="ORF">J6TS1_06230</name>
</gene>
<dbReference type="RefSeq" id="WP_120116088.1">
    <property type="nucleotide sequence ID" value="NZ_BORJ01000001.1"/>
</dbReference>
<name>A0A429XB99_SIMTE</name>
<evidence type="ECO:0000313" key="4">
    <source>
        <dbReference type="Proteomes" id="UP000287296"/>
    </source>
</evidence>
<feature type="transmembrane region" description="Helical" evidence="1">
    <location>
        <begin position="129"/>
        <end position="150"/>
    </location>
</feature>
<organism evidence="3 4">
    <name type="scientific">Siminovitchia terrae</name>
    <name type="common">Bacillus terrae</name>
    <dbReference type="NCBI Taxonomy" id="1914933"/>
    <lineage>
        <taxon>Bacteria</taxon>
        <taxon>Bacillati</taxon>
        <taxon>Bacillota</taxon>
        <taxon>Bacilli</taxon>
        <taxon>Bacillales</taxon>
        <taxon>Bacillaceae</taxon>
        <taxon>Siminovitchia</taxon>
    </lineage>
</organism>
<comment type="caution">
    <text evidence="3">The sequence shown here is derived from an EMBL/GenBank/DDBJ whole genome shotgun (WGS) entry which is preliminary data.</text>
</comment>
<sequence length="158" mass="18016">MKKRFIVFLRLCLGWLIILFTYLLTYSVAFLIGWNVKHVLGILLIIFPYTVGALYYSAFCKGNSKTFYALSFLVPCIAEKISIYLTSAFIYDINPLYIGSVMQRIVDEGSKIRSGIDGILGYFPNAVSFFSWGYVLEGLLLSVILTIFLIKYQRIVTD</sequence>
<accession>A0A429XB99</accession>
<reference evidence="2 5" key="2">
    <citation type="submission" date="2021-03" db="EMBL/GenBank/DDBJ databases">
        <title>Antimicrobial resistance genes in bacteria isolated from Japanese honey, and their potential for conferring macrolide and lincosamide resistance in the American foulbrood pathogen Paenibacillus larvae.</title>
        <authorList>
            <person name="Okamoto M."/>
            <person name="Kumagai M."/>
            <person name="Kanamori H."/>
            <person name="Takamatsu D."/>
        </authorList>
    </citation>
    <scope>NUCLEOTIDE SEQUENCE [LARGE SCALE GENOMIC DNA]</scope>
    <source>
        <strain evidence="2 5">J6TS1</strain>
    </source>
</reference>
<feature type="transmembrane region" description="Helical" evidence="1">
    <location>
        <begin position="7"/>
        <end position="32"/>
    </location>
</feature>
<keyword evidence="1" id="KW-0472">Membrane</keyword>
<keyword evidence="1" id="KW-1133">Transmembrane helix</keyword>
<evidence type="ECO:0000313" key="5">
    <source>
        <dbReference type="Proteomes" id="UP000680670"/>
    </source>
</evidence>
<evidence type="ECO:0000256" key="1">
    <source>
        <dbReference type="SAM" id="Phobius"/>
    </source>
</evidence>
<evidence type="ECO:0000313" key="3">
    <source>
        <dbReference type="EMBL" id="RST60705.1"/>
    </source>
</evidence>
<evidence type="ECO:0000313" key="2">
    <source>
        <dbReference type="EMBL" id="GIN94753.1"/>
    </source>
</evidence>
<reference evidence="3 4" key="1">
    <citation type="submission" date="2018-12" db="EMBL/GenBank/DDBJ databases">
        <authorList>
            <person name="Sun L."/>
            <person name="Chen Z."/>
        </authorList>
    </citation>
    <scope>NUCLEOTIDE SEQUENCE [LARGE SCALE GENOMIC DNA]</scope>
    <source>
        <strain evidence="3 4">LMG 29736</strain>
    </source>
</reference>
<keyword evidence="5" id="KW-1185">Reference proteome</keyword>
<keyword evidence="1" id="KW-0812">Transmembrane</keyword>
<dbReference type="EMBL" id="QYTW02000003">
    <property type="protein sequence ID" value="RST60705.1"/>
    <property type="molecule type" value="Genomic_DNA"/>
</dbReference>
<dbReference type="AlphaFoldDB" id="A0A429XB99"/>
<dbReference type="Proteomes" id="UP000680670">
    <property type="component" value="Unassembled WGS sequence"/>
</dbReference>
<dbReference type="OrthoDB" id="2059652at2"/>